<feature type="chain" id="PRO_5046684249" evidence="1">
    <location>
        <begin position="26"/>
        <end position="342"/>
    </location>
</feature>
<organism evidence="2 3">
    <name type="scientific">Buttiauxella selenatireducens</name>
    <dbReference type="NCBI Taxonomy" id="3073902"/>
    <lineage>
        <taxon>Bacteria</taxon>
        <taxon>Pseudomonadati</taxon>
        <taxon>Pseudomonadota</taxon>
        <taxon>Gammaproteobacteria</taxon>
        <taxon>Enterobacterales</taxon>
        <taxon>Enterobacteriaceae</taxon>
        <taxon>Buttiauxella</taxon>
    </lineage>
</organism>
<dbReference type="Proteomes" id="UP001246690">
    <property type="component" value="Chromosome"/>
</dbReference>
<gene>
    <name evidence="2" type="ORF">RHD99_06360</name>
</gene>
<reference evidence="2 3" key="1">
    <citation type="submission" date="2023-09" db="EMBL/GenBank/DDBJ databases">
        <title>Buttiauxella selenatireducens sp. nov., isolated from the rhizosphere of Cardamine hupingshanesis.</title>
        <authorList>
            <person name="Zhang S."/>
            <person name="Xu Z."/>
            <person name="Wang H."/>
            <person name="Guo Y."/>
        </authorList>
    </citation>
    <scope>NUCLEOTIDE SEQUENCE [LARGE SCALE GENOMIC DNA]</scope>
    <source>
        <strain evidence="2 3">R73</strain>
    </source>
</reference>
<name>A0ABY9SDJ7_9ENTR</name>
<keyword evidence="1" id="KW-0732">Signal</keyword>
<dbReference type="Gene3D" id="2.60.40.1090">
    <property type="entry name" value="Fimbrial-type adhesion domain"/>
    <property type="match status" value="1"/>
</dbReference>
<accession>A0ABY9SDJ7</accession>
<dbReference type="SUPFAM" id="SSF49401">
    <property type="entry name" value="Bacterial adhesins"/>
    <property type="match status" value="1"/>
</dbReference>
<evidence type="ECO:0000313" key="3">
    <source>
        <dbReference type="Proteomes" id="UP001246690"/>
    </source>
</evidence>
<dbReference type="EMBL" id="CP133838">
    <property type="protein sequence ID" value="WMY75569.1"/>
    <property type="molecule type" value="Genomic_DNA"/>
</dbReference>
<keyword evidence="3" id="KW-1185">Reference proteome</keyword>
<proteinExistence type="predicted"/>
<dbReference type="InterPro" id="IPR008966">
    <property type="entry name" value="Adhesion_dom_sf"/>
</dbReference>
<dbReference type="RefSeq" id="WP_309877984.1">
    <property type="nucleotide sequence ID" value="NZ_CP133838.1"/>
</dbReference>
<evidence type="ECO:0000313" key="2">
    <source>
        <dbReference type="EMBL" id="WMY75569.1"/>
    </source>
</evidence>
<sequence>MNKLKYWIVTAVGAMVLMFTQMTYAGMCQGNPDPKYNITPVHISGVINLHISKYGVNYPLQRGDYSFESAFGQMGCLKAFSGIKITGSKSLIKAVDIQGNDAWKLPMTPQEGVQPQFAIEPGIRLGTQITPLYADGIDTSIQGIRSVSSAYNISLVTISDLFAPTSKSSMTYTVPDPVAYVSVGAENYSIDYPAIYLDSFTVTYTETSCGIKSKQGSVINWPALYKTDIVNGTAESKPYSLSLICGNESDPALPVNISFTSTHGFADAANGIVKTNLANLGLKLSWVNPALTPLALDQVNKSMLAGVGDYSVLAKPVKLSKSTDTLQSGQFDTTVTMNIEFQ</sequence>
<protein>
    <submittedName>
        <fullName evidence="2">Fimbrial protein</fullName>
    </submittedName>
</protein>
<feature type="signal peptide" evidence="1">
    <location>
        <begin position="1"/>
        <end position="25"/>
    </location>
</feature>
<dbReference type="InterPro" id="IPR036937">
    <property type="entry name" value="Adhesion_dom_fimbrial_sf"/>
</dbReference>
<evidence type="ECO:0000256" key="1">
    <source>
        <dbReference type="SAM" id="SignalP"/>
    </source>
</evidence>